<evidence type="ECO:0000256" key="5">
    <source>
        <dbReference type="ARBA" id="ARBA00022898"/>
    </source>
</evidence>
<keyword evidence="4 6" id="KW-0808">Transferase</keyword>
<dbReference type="InterPro" id="IPR004839">
    <property type="entry name" value="Aminotransferase_I/II_large"/>
</dbReference>
<keyword evidence="3 6" id="KW-0032">Aminotransferase</keyword>
<keyword evidence="9" id="KW-1185">Reference proteome</keyword>
<dbReference type="InterPro" id="IPR004838">
    <property type="entry name" value="NHTrfase_class1_PyrdxlP-BS"/>
</dbReference>
<dbReference type="PANTHER" id="PTHR46383">
    <property type="entry name" value="ASPARTATE AMINOTRANSFERASE"/>
    <property type="match status" value="1"/>
</dbReference>
<accession>U2QDA0</accession>
<dbReference type="EMBL" id="ACVN02000221">
    <property type="protein sequence ID" value="ERK54144.1"/>
    <property type="molecule type" value="Genomic_DNA"/>
</dbReference>
<evidence type="ECO:0000256" key="1">
    <source>
        <dbReference type="ARBA" id="ARBA00001933"/>
    </source>
</evidence>
<organism evidence="8 9">
    <name type="scientific">Propionibacterium acidifaciens F0233</name>
    <dbReference type="NCBI Taxonomy" id="553198"/>
    <lineage>
        <taxon>Bacteria</taxon>
        <taxon>Bacillati</taxon>
        <taxon>Actinomycetota</taxon>
        <taxon>Actinomycetes</taxon>
        <taxon>Propionibacteriales</taxon>
        <taxon>Propionibacteriaceae</taxon>
        <taxon>Propionibacterium</taxon>
    </lineage>
</organism>
<dbReference type="Gene3D" id="3.40.640.10">
    <property type="entry name" value="Type I PLP-dependent aspartate aminotransferase-like (Major domain)"/>
    <property type="match status" value="1"/>
</dbReference>
<name>U2QDA0_9ACTN</name>
<keyword evidence="5" id="KW-0663">Pyridoxal phosphate</keyword>
<reference evidence="8" key="1">
    <citation type="submission" date="2013-08" db="EMBL/GenBank/DDBJ databases">
        <authorList>
            <person name="Durkin A.S."/>
            <person name="Haft D.R."/>
            <person name="McCorrison J."/>
            <person name="Torralba M."/>
            <person name="Gillis M."/>
            <person name="Haft D.H."/>
            <person name="Methe B."/>
            <person name="Sutton G."/>
            <person name="Nelson K.E."/>
        </authorList>
    </citation>
    <scope>NUCLEOTIDE SEQUENCE [LARGE SCALE GENOMIC DNA]</scope>
    <source>
        <strain evidence="8">F0233</strain>
    </source>
</reference>
<dbReference type="RefSeq" id="WP_021798010.1">
    <property type="nucleotide sequence ID" value="NZ_ACVN02000221.1"/>
</dbReference>
<protein>
    <recommendedName>
        <fullName evidence="6">Aminotransferase</fullName>
        <ecNumber evidence="6">2.6.1.-</ecNumber>
    </recommendedName>
</protein>
<evidence type="ECO:0000256" key="3">
    <source>
        <dbReference type="ARBA" id="ARBA00022576"/>
    </source>
</evidence>
<dbReference type="OrthoDB" id="9763453at2"/>
<dbReference type="AlphaFoldDB" id="U2QDA0"/>
<dbReference type="Proteomes" id="UP000017052">
    <property type="component" value="Unassembled WGS sequence"/>
</dbReference>
<comment type="similarity">
    <text evidence="2 6">Belongs to the class-I pyridoxal-phosphate-dependent aminotransferase family.</text>
</comment>
<dbReference type="CDD" id="cd00609">
    <property type="entry name" value="AAT_like"/>
    <property type="match status" value="1"/>
</dbReference>
<dbReference type="GO" id="GO:0006520">
    <property type="term" value="P:amino acid metabolic process"/>
    <property type="evidence" value="ECO:0007669"/>
    <property type="project" value="InterPro"/>
</dbReference>
<feature type="domain" description="Aminotransferase class I/classII large" evidence="7">
    <location>
        <begin position="35"/>
        <end position="379"/>
    </location>
</feature>
<evidence type="ECO:0000256" key="2">
    <source>
        <dbReference type="ARBA" id="ARBA00007441"/>
    </source>
</evidence>
<comment type="caution">
    <text evidence="8">The sequence shown here is derived from an EMBL/GenBank/DDBJ whole genome shotgun (WGS) entry which is preliminary data.</text>
</comment>
<dbReference type="InterPro" id="IPR050596">
    <property type="entry name" value="AspAT/PAT-like"/>
</dbReference>
<dbReference type="PANTHER" id="PTHR46383:SF2">
    <property type="entry name" value="AMINOTRANSFERASE"/>
    <property type="match status" value="1"/>
</dbReference>
<gene>
    <name evidence="8" type="ORF">HMPREF0682_2645</name>
</gene>
<evidence type="ECO:0000313" key="9">
    <source>
        <dbReference type="Proteomes" id="UP000017052"/>
    </source>
</evidence>
<dbReference type="GO" id="GO:0008483">
    <property type="term" value="F:transaminase activity"/>
    <property type="evidence" value="ECO:0007669"/>
    <property type="project" value="UniProtKB-KW"/>
</dbReference>
<dbReference type="InterPro" id="IPR015424">
    <property type="entry name" value="PyrdxlP-dep_Trfase"/>
</dbReference>
<sequence length="393" mass="41469">MTTPTIAQRALSARPFHAMSIGARARELEAEGIGVAKLSLGEPSFGAPPGVHEAMREAMDGRPLPYTPAAGLPALREAVAGLYRERHGVDLDPRRILITAGASAGLLLATALTTDPGDEVVMADPCYPCNRELVDAFGGRVALAPTTPATRYQLDRAVMEAAWSGRTAAVQLATPSNPTGTTIAFDELEAVCGSARERGAWRIVDEIYLSLADPAPDGSSARTALEADPDAVIVSSFSKYFGMTGWRLGWLVLPEALVGPADDLAVNFFLCASTPTQLAAVSCFTPSSLAACEDRRLELLARRGIVLDGLERIGLPVPVRPDGAFYAYFDVSGTGLDAWTFCERALEESHVALTPGIDFGPATGDTHVRLSYAAGRDELAEGLERLGGFVAGL</sequence>
<dbReference type="PROSITE" id="PS00105">
    <property type="entry name" value="AA_TRANSFER_CLASS_1"/>
    <property type="match status" value="1"/>
</dbReference>
<dbReference type="InterPro" id="IPR015421">
    <property type="entry name" value="PyrdxlP-dep_Trfase_major"/>
</dbReference>
<evidence type="ECO:0000256" key="4">
    <source>
        <dbReference type="ARBA" id="ARBA00022679"/>
    </source>
</evidence>
<dbReference type="SUPFAM" id="SSF53383">
    <property type="entry name" value="PLP-dependent transferases"/>
    <property type="match status" value="1"/>
</dbReference>
<dbReference type="GeneID" id="95359641"/>
<dbReference type="EC" id="2.6.1.-" evidence="6"/>
<dbReference type="Pfam" id="PF00155">
    <property type="entry name" value="Aminotran_1_2"/>
    <property type="match status" value="1"/>
</dbReference>
<evidence type="ECO:0000259" key="7">
    <source>
        <dbReference type="Pfam" id="PF00155"/>
    </source>
</evidence>
<dbReference type="GO" id="GO:0030170">
    <property type="term" value="F:pyridoxal phosphate binding"/>
    <property type="evidence" value="ECO:0007669"/>
    <property type="project" value="InterPro"/>
</dbReference>
<evidence type="ECO:0000256" key="6">
    <source>
        <dbReference type="RuleBase" id="RU000481"/>
    </source>
</evidence>
<evidence type="ECO:0000313" key="8">
    <source>
        <dbReference type="EMBL" id="ERK54144.1"/>
    </source>
</evidence>
<comment type="cofactor">
    <cofactor evidence="1 6">
        <name>pyridoxal 5'-phosphate</name>
        <dbReference type="ChEBI" id="CHEBI:597326"/>
    </cofactor>
</comment>
<proteinExistence type="inferred from homology"/>